<dbReference type="Proteomes" id="UP000450457">
    <property type="component" value="Unassembled WGS sequence"/>
</dbReference>
<organism evidence="1 2">
    <name type="scientific">Halobacillus litoralis</name>
    <dbReference type="NCBI Taxonomy" id="45668"/>
    <lineage>
        <taxon>Bacteria</taxon>
        <taxon>Bacillati</taxon>
        <taxon>Bacillota</taxon>
        <taxon>Bacilli</taxon>
        <taxon>Bacillales</taxon>
        <taxon>Bacillaceae</taxon>
        <taxon>Halobacillus</taxon>
    </lineage>
</organism>
<name>A0A845FAX5_9BACI</name>
<dbReference type="GeneID" id="78007706"/>
<dbReference type="RefSeq" id="WP_160914333.1">
    <property type="nucleotide sequence ID" value="NZ_WMFA01000004.1"/>
</dbReference>
<evidence type="ECO:0008006" key="3">
    <source>
        <dbReference type="Google" id="ProtNLM"/>
    </source>
</evidence>
<protein>
    <recommendedName>
        <fullName evidence="3">Small peptidoglycan-associated lipoprotein</fullName>
    </recommendedName>
</protein>
<dbReference type="EMBL" id="WMFA01000004">
    <property type="protein sequence ID" value="MYL71562.1"/>
    <property type="molecule type" value="Genomic_DNA"/>
</dbReference>
<dbReference type="OrthoDB" id="2919475at2"/>
<gene>
    <name evidence="1" type="ORF">GLW00_11895</name>
</gene>
<evidence type="ECO:0000313" key="2">
    <source>
        <dbReference type="Proteomes" id="UP000450457"/>
    </source>
</evidence>
<sequence length="125" mass="14471">MKKQAWTMIIILSLFLVGCSSENEEISKELLPEVEGTYTMLQIFGDDDNNISTPDFLSHYDDEQLNKTFPSWIGIAKTEARNRYSSLDIEETPQYYFFDTKGLVLKTGNNEEARNFIEDKLNNNE</sequence>
<reference evidence="1 2" key="1">
    <citation type="submission" date="2019-11" db="EMBL/GenBank/DDBJ databases">
        <title>Genome sequences of 17 halophilic strains isolated from different environments.</title>
        <authorList>
            <person name="Furrow R.E."/>
        </authorList>
    </citation>
    <scope>NUCLEOTIDE SEQUENCE [LARGE SCALE GENOMIC DNA]</scope>
    <source>
        <strain evidence="1 2">SL-4</strain>
    </source>
</reference>
<accession>A0A845FAX5</accession>
<evidence type="ECO:0000313" key="1">
    <source>
        <dbReference type="EMBL" id="MYL71562.1"/>
    </source>
</evidence>
<proteinExistence type="predicted"/>
<dbReference type="AlphaFoldDB" id="A0A845FAX5"/>
<dbReference type="PROSITE" id="PS51257">
    <property type="entry name" value="PROKAR_LIPOPROTEIN"/>
    <property type="match status" value="1"/>
</dbReference>
<comment type="caution">
    <text evidence="1">The sequence shown here is derived from an EMBL/GenBank/DDBJ whole genome shotgun (WGS) entry which is preliminary data.</text>
</comment>